<proteinExistence type="predicted"/>
<protein>
    <submittedName>
        <fullName evidence="1">Uncharacterized protein</fullName>
    </submittedName>
</protein>
<evidence type="ECO:0000313" key="2">
    <source>
        <dbReference type="Proteomes" id="UP000055048"/>
    </source>
</evidence>
<keyword evidence="2" id="KW-1185">Reference proteome</keyword>
<dbReference type="EMBL" id="JYDJ01004702">
    <property type="protein sequence ID" value="KRX28385.1"/>
    <property type="molecule type" value="Genomic_DNA"/>
</dbReference>
<comment type="caution">
    <text evidence="1">The sequence shown here is derived from an EMBL/GenBank/DDBJ whole genome shotgun (WGS) entry which is preliminary data.</text>
</comment>
<sequence length="45" mass="5006">MFFLPFDVDILSIVNATVAVAQCSLLLQSGKVQCVRQYDLRADNC</sequence>
<organism evidence="1 2">
    <name type="scientific">Trichinella murrelli</name>
    <dbReference type="NCBI Taxonomy" id="144512"/>
    <lineage>
        <taxon>Eukaryota</taxon>
        <taxon>Metazoa</taxon>
        <taxon>Ecdysozoa</taxon>
        <taxon>Nematoda</taxon>
        <taxon>Enoplea</taxon>
        <taxon>Dorylaimia</taxon>
        <taxon>Trichinellida</taxon>
        <taxon>Trichinellidae</taxon>
        <taxon>Trichinella</taxon>
    </lineage>
</organism>
<accession>A0A0V0SNV0</accession>
<reference evidence="1 2" key="1">
    <citation type="submission" date="2015-01" db="EMBL/GenBank/DDBJ databases">
        <title>Evolution of Trichinella species and genotypes.</title>
        <authorList>
            <person name="Korhonen P.K."/>
            <person name="Edoardo P."/>
            <person name="Giuseppe L.R."/>
            <person name="Gasser R.B."/>
        </authorList>
    </citation>
    <scope>NUCLEOTIDE SEQUENCE [LARGE SCALE GENOMIC DNA]</scope>
    <source>
        <strain evidence="1">ISS417</strain>
    </source>
</reference>
<name>A0A0V0SNV0_9BILA</name>
<evidence type="ECO:0000313" key="1">
    <source>
        <dbReference type="EMBL" id="KRX28385.1"/>
    </source>
</evidence>
<dbReference type="AlphaFoldDB" id="A0A0V0SNV0"/>
<gene>
    <name evidence="1" type="ORF">T05_11639</name>
</gene>
<dbReference type="Proteomes" id="UP000055048">
    <property type="component" value="Unassembled WGS sequence"/>
</dbReference>